<evidence type="ECO:0000313" key="5">
    <source>
        <dbReference type="Proteomes" id="UP000683925"/>
    </source>
</evidence>
<dbReference type="FunFam" id="3.40.850.10:FF:000339">
    <property type="entry name" value="Uncharacterized protein"/>
    <property type="match status" value="1"/>
</dbReference>
<dbReference type="EMBL" id="CAJJDP010000084">
    <property type="protein sequence ID" value="CAD8185502.1"/>
    <property type="molecule type" value="Genomic_DNA"/>
</dbReference>
<accession>A0A8S1WAA5</accession>
<evidence type="ECO:0000256" key="2">
    <source>
        <dbReference type="SAM" id="Coils"/>
    </source>
</evidence>
<dbReference type="GO" id="GO:0008017">
    <property type="term" value="F:microtubule binding"/>
    <property type="evidence" value="ECO:0007669"/>
    <property type="project" value="InterPro"/>
</dbReference>
<feature type="coiled-coil region" evidence="2">
    <location>
        <begin position="742"/>
        <end position="769"/>
    </location>
</feature>
<dbReference type="Pfam" id="PF00225">
    <property type="entry name" value="Kinesin"/>
    <property type="match status" value="1"/>
</dbReference>
<keyword evidence="2" id="KW-0175">Coiled coil</keyword>
<dbReference type="GO" id="GO:0005874">
    <property type="term" value="C:microtubule"/>
    <property type="evidence" value="ECO:0007669"/>
    <property type="project" value="TreeGrafter"/>
</dbReference>
<evidence type="ECO:0000313" key="4">
    <source>
        <dbReference type="EMBL" id="CAD8185502.1"/>
    </source>
</evidence>
<reference evidence="4" key="1">
    <citation type="submission" date="2021-01" db="EMBL/GenBank/DDBJ databases">
        <authorList>
            <consortium name="Genoscope - CEA"/>
            <person name="William W."/>
        </authorList>
    </citation>
    <scope>NUCLEOTIDE SEQUENCE</scope>
</reference>
<feature type="binding site" evidence="1">
    <location>
        <begin position="306"/>
        <end position="313"/>
    </location>
    <ligand>
        <name>ATP</name>
        <dbReference type="ChEBI" id="CHEBI:30616"/>
    </ligand>
</feature>
<organism evidence="4 5">
    <name type="scientific">Paramecium octaurelia</name>
    <dbReference type="NCBI Taxonomy" id="43137"/>
    <lineage>
        <taxon>Eukaryota</taxon>
        <taxon>Sar</taxon>
        <taxon>Alveolata</taxon>
        <taxon>Ciliophora</taxon>
        <taxon>Intramacronucleata</taxon>
        <taxon>Oligohymenophorea</taxon>
        <taxon>Peniculida</taxon>
        <taxon>Parameciidae</taxon>
        <taxon>Paramecium</taxon>
    </lineage>
</organism>
<gene>
    <name evidence="4" type="ORF">POCTA_138.1.T0850207</name>
</gene>
<dbReference type="Pfam" id="PF07004">
    <property type="entry name" value="SHIPPO-rpt"/>
    <property type="match status" value="2"/>
</dbReference>
<sequence length="959" mass="111190">MLNSKTDENFKQVKMNPLNNSTSKQLYSFSKSPRFNYKVRNEQNSTSFYEIKGTIGSPNKGVSFGLGTKVDFSKLSDKTPGPGSYKLEKEKTSSNLQKHTMGIGRTYFKQKNDMPSVGKYNIASSIIKNERIPHFGQKIAIKDETCSPGPGKYDIQYKEHSQSVIYHPVSGRTSRTPDCIPGPQQYRPKTELSASYVNSNWSNCNVSKFSKEERFSSKQSSIPGPGKYQIPGEFVYLRVRPIEYDQSMLSIDQNVISIKDPTNKQAEWQQYRYDKVFPSSSTQQELFDNVFNFDYENKNGCIISYGQSGSGKSYSLFGNVQHPGIVPLLIQQILQKGLNVQVSFQEIYVDQIRDLNTNLITEEFTKRQILLINDFWEMIKILRSTDIKRQMRTHIILTLEINSNTKLQFVDLAGSERVAKNITEGEKFQEAILITASHQVLNRCLNSFNQNPNKILPKKESKLTSALIIENNTQVVLIGTINPSQSNYEECLLTLQYLDRTKNISATIKKQQSMLGFDSQVNIQQEKEIKKLKDEIEDYKIKVEQLNADRKKRFLELQRLLGLDIDLERLSAKNAKDITIFKNQQDALLKNVSLSQQIEEYHYENAQLKKDIEDLKKDTHTKLERYQQQVLEQKEINKKLKDQLQLSKMSGDDAIRLLSQDRDQFIKKLQDESKNLLEDKVASILNLPQTAQTKNVENQKLQELKKQIKTEIEKEFNKSLEIIKAEYYKSLDHYKFQYEQKLNLKVEEIENFLNQFKKYREKKKSQINEIVEELLDLYDIITKQGKVIDKIETGGYSGGLKSFSIPKQDKPNLPNKVKHKNLFHFLETNSVTATLTKKASTIEKTIKTATKQLRQSQSQIILEIDYNQLDSINFMSMDFSTVRAYANKLREMIKELQDQITVNSDKFKQQIAQLQRERDDAQQKYNMESRKYNQTRVVIESQNRILQKVRPLSSVQRKQ</sequence>
<proteinExistence type="inferred from homology"/>
<dbReference type="InterPro" id="IPR027640">
    <property type="entry name" value="Kinesin-like_fam"/>
</dbReference>
<dbReference type="OrthoDB" id="448977at2759"/>
<dbReference type="GO" id="GO:0016887">
    <property type="term" value="F:ATP hydrolysis activity"/>
    <property type="evidence" value="ECO:0007669"/>
    <property type="project" value="TreeGrafter"/>
</dbReference>
<feature type="coiled-coil region" evidence="2">
    <location>
        <begin position="886"/>
        <end position="931"/>
    </location>
</feature>
<feature type="coiled-coil region" evidence="2">
    <location>
        <begin position="691"/>
        <end position="718"/>
    </location>
</feature>
<keyword evidence="1" id="KW-0067">ATP-binding</keyword>
<feature type="coiled-coil region" evidence="2">
    <location>
        <begin position="591"/>
        <end position="643"/>
    </location>
</feature>
<dbReference type="InterPro" id="IPR010736">
    <property type="entry name" value="SHIPPO-rpt"/>
</dbReference>
<evidence type="ECO:0000259" key="3">
    <source>
        <dbReference type="PROSITE" id="PS50067"/>
    </source>
</evidence>
<feature type="coiled-coil region" evidence="2">
    <location>
        <begin position="522"/>
        <end position="549"/>
    </location>
</feature>
<name>A0A8S1WAA5_PAROT</name>
<dbReference type="Proteomes" id="UP000683925">
    <property type="component" value="Unassembled WGS sequence"/>
</dbReference>
<keyword evidence="1" id="KW-0547">Nucleotide-binding</keyword>
<dbReference type="AlphaFoldDB" id="A0A8S1WAA5"/>
<dbReference type="GO" id="GO:0005524">
    <property type="term" value="F:ATP binding"/>
    <property type="evidence" value="ECO:0007669"/>
    <property type="project" value="UniProtKB-UniRule"/>
</dbReference>
<feature type="domain" description="Kinesin motor" evidence="3">
    <location>
        <begin position="232"/>
        <end position="504"/>
    </location>
</feature>
<keyword evidence="1" id="KW-0505">Motor protein</keyword>
<evidence type="ECO:0000256" key="1">
    <source>
        <dbReference type="PROSITE-ProRule" id="PRU00283"/>
    </source>
</evidence>
<dbReference type="PANTHER" id="PTHR24115">
    <property type="entry name" value="KINESIN-RELATED"/>
    <property type="match status" value="1"/>
</dbReference>
<dbReference type="SMART" id="SM00129">
    <property type="entry name" value="KISc"/>
    <property type="match status" value="1"/>
</dbReference>
<dbReference type="GO" id="GO:0007018">
    <property type="term" value="P:microtubule-based movement"/>
    <property type="evidence" value="ECO:0007669"/>
    <property type="project" value="InterPro"/>
</dbReference>
<keyword evidence="5" id="KW-1185">Reference proteome</keyword>
<comment type="similarity">
    <text evidence="1">Belongs to the TRAFAC class myosin-kinesin ATPase superfamily. Kinesin family.</text>
</comment>
<dbReference type="PROSITE" id="PS50067">
    <property type="entry name" value="KINESIN_MOTOR_2"/>
    <property type="match status" value="1"/>
</dbReference>
<dbReference type="GO" id="GO:0008574">
    <property type="term" value="F:plus-end-directed microtubule motor activity"/>
    <property type="evidence" value="ECO:0007669"/>
    <property type="project" value="TreeGrafter"/>
</dbReference>
<dbReference type="PANTHER" id="PTHR24115:SF9">
    <property type="entry name" value="KINESIN HEAVY CHAIN"/>
    <property type="match status" value="1"/>
</dbReference>
<dbReference type="GO" id="GO:0030705">
    <property type="term" value="P:cytoskeleton-dependent intracellular transport"/>
    <property type="evidence" value="ECO:0007669"/>
    <property type="project" value="TreeGrafter"/>
</dbReference>
<protein>
    <recommendedName>
        <fullName evidence="3">Kinesin motor domain-containing protein</fullName>
    </recommendedName>
</protein>
<comment type="caution">
    <text evidence="4">The sequence shown here is derived from an EMBL/GenBank/DDBJ whole genome shotgun (WGS) entry which is preliminary data.</text>
</comment>
<dbReference type="InterPro" id="IPR001752">
    <property type="entry name" value="Kinesin_motor_dom"/>
</dbReference>
<dbReference type="OMA" id="TMGIGRT"/>
<dbReference type="GO" id="GO:0005871">
    <property type="term" value="C:kinesin complex"/>
    <property type="evidence" value="ECO:0007669"/>
    <property type="project" value="TreeGrafter"/>
</dbReference>